<evidence type="ECO:0000256" key="5">
    <source>
        <dbReference type="ARBA" id="ARBA00038744"/>
    </source>
</evidence>
<dbReference type="InterPro" id="IPR004931">
    <property type="entry name" value="Pro/parathymosin"/>
</dbReference>
<keyword evidence="9" id="KW-1185">Reference proteome</keyword>
<evidence type="ECO:0000256" key="3">
    <source>
        <dbReference type="ARBA" id="ARBA00023242"/>
    </source>
</evidence>
<evidence type="ECO:0000313" key="8">
    <source>
        <dbReference type="EMBL" id="KAB0385701.1"/>
    </source>
</evidence>
<protein>
    <recommendedName>
        <fullName evidence="6">Prothymosin alpha</fullName>
    </recommendedName>
</protein>
<evidence type="ECO:0000256" key="4">
    <source>
        <dbReference type="ARBA" id="ARBA00037621"/>
    </source>
</evidence>
<dbReference type="EMBL" id="VCEB01000001">
    <property type="protein sequence ID" value="KAB0385701.1"/>
    <property type="molecule type" value="Genomic_DNA"/>
</dbReference>
<evidence type="ECO:0000256" key="2">
    <source>
        <dbReference type="ARBA" id="ARBA00008032"/>
    </source>
</evidence>
<feature type="compositionally biased region" description="Basic and acidic residues" evidence="7">
    <location>
        <begin position="43"/>
        <end position="53"/>
    </location>
</feature>
<sequence length="145" mass="15636">MSAVAVDCSFSVNTRDSEEKRGAVEEAENGGEAPADEQSGEQEADKEQEKQGDGEEEEGDEGEEAEAATVKGATEDDEEDGVDTKKTYEDDWTAQKKKKGKVKLTHGTSLMVQWLRLPHSNAGCLGSIPGWEAKIPHATGQKPET</sequence>
<evidence type="ECO:0000256" key="1">
    <source>
        <dbReference type="ARBA" id="ARBA00004123"/>
    </source>
</evidence>
<reference evidence="8 9" key="1">
    <citation type="submission" date="2019-06" db="EMBL/GenBank/DDBJ databases">
        <title>Discovery of a novel chromosome fission-fusion reversal in muntjac.</title>
        <authorList>
            <person name="Mudd A.B."/>
            <person name="Bredeson J.V."/>
            <person name="Baum R."/>
            <person name="Hockemeyer D."/>
            <person name="Rokhsar D.S."/>
        </authorList>
    </citation>
    <scope>NUCLEOTIDE SEQUENCE [LARGE SCALE GENOMIC DNA]</scope>
    <source>
        <strain evidence="8">UCam_UCB_Mr</strain>
        <tissue evidence="8">Fibroblast cell line</tissue>
    </source>
</reference>
<dbReference type="PANTHER" id="PTHR22745">
    <property type="entry name" value="PROTHYMOSIN ALPHA"/>
    <property type="match status" value="1"/>
</dbReference>
<accession>A0A5J5MZD5</accession>
<comment type="function">
    <text evidence="4">Prothymosin alpha may mediate immune function by conferring resistance to certain opportunistic infections.</text>
</comment>
<feature type="compositionally biased region" description="Basic and acidic residues" evidence="7">
    <location>
        <begin position="15"/>
        <end position="24"/>
    </location>
</feature>
<gene>
    <name evidence="8" type="ORF">FD755_000657</name>
</gene>
<dbReference type="GO" id="GO:0043066">
    <property type="term" value="P:negative regulation of apoptotic process"/>
    <property type="evidence" value="ECO:0007669"/>
    <property type="project" value="TreeGrafter"/>
</dbReference>
<proteinExistence type="inferred from homology"/>
<dbReference type="GO" id="GO:0045944">
    <property type="term" value="P:positive regulation of transcription by RNA polymerase II"/>
    <property type="evidence" value="ECO:0007669"/>
    <property type="project" value="TreeGrafter"/>
</dbReference>
<evidence type="ECO:0000313" key="9">
    <source>
        <dbReference type="Proteomes" id="UP000326062"/>
    </source>
</evidence>
<dbReference type="GO" id="GO:0042393">
    <property type="term" value="F:histone binding"/>
    <property type="evidence" value="ECO:0007669"/>
    <property type="project" value="TreeGrafter"/>
</dbReference>
<dbReference type="Proteomes" id="UP000326062">
    <property type="component" value="Chromosome 1"/>
</dbReference>
<dbReference type="AlphaFoldDB" id="A0A5J5MZD5"/>
<feature type="compositionally biased region" description="Acidic residues" evidence="7">
    <location>
        <begin position="25"/>
        <end position="42"/>
    </location>
</feature>
<name>A0A5J5MZD5_MUNRE</name>
<comment type="subcellular location">
    <subcellularLocation>
        <location evidence="1">Nucleus</location>
    </subcellularLocation>
</comment>
<feature type="region of interest" description="Disordered" evidence="7">
    <location>
        <begin position="1"/>
        <end position="99"/>
    </location>
</feature>
<evidence type="ECO:0000256" key="7">
    <source>
        <dbReference type="SAM" id="MobiDB-lite"/>
    </source>
</evidence>
<comment type="similarity">
    <text evidence="2">Belongs to the pro/parathymosin family.</text>
</comment>
<dbReference type="PANTHER" id="PTHR22745:SF0">
    <property type="entry name" value="PROTHYMOSIN ALPHA"/>
    <property type="match status" value="1"/>
</dbReference>
<comment type="subunit">
    <text evidence="5">Interacts with NUPR1; regulates apoptotic process.</text>
</comment>
<evidence type="ECO:0000256" key="6">
    <source>
        <dbReference type="ARBA" id="ARBA00040447"/>
    </source>
</evidence>
<comment type="caution">
    <text evidence="8">The sequence shown here is derived from an EMBL/GenBank/DDBJ whole genome shotgun (WGS) entry which is preliminary data.</text>
</comment>
<dbReference type="GO" id="GO:0005634">
    <property type="term" value="C:nucleus"/>
    <property type="evidence" value="ECO:0007669"/>
    <property type="project" value="UniProtKB-SubCell"/>
</dbReference>
<organism evidence="8 9">
    <name type="scientific">Muntiacus reevesi</name>
    <name type="common">Reeves' muntjac</name>
    <name type="synonym">Cervus reevesi</name>
    <dbReference type="NCBI Taxonomy" id="9886"/>
    <lineage>
        <taxon>Eukaryota</taxon>
        <taxon>Metazoa</taxon>
        <taxon>Chordata</taxon>
        <taxon>Craniata</taxon>
        <taxon>Vertebrata</taxon>
        <taxon>Euteleostomi</taxon>
        <taxon>Mammalia</taxon>
        <taxon>Eutheria</taxon>
        <taxon>Laurasiatheria</taxon>
        <taxon>Artiodactyla</taxon>
        <taxon>Ruminantia</taxon>
        <taxon>Pecora</taxon>
        <taxon>Cervidae</taxon>
        <taxon>Muntiacinae</taxon>
        <taxon>Muntiacus</taxon>
    </lineage>
</organism>
<dbReference type="Pfam" id="PF03247">
    <property type="entry name" value="Prothymosin"/>
    <property type="match status" value="1"/>
</dbReference>
<keyword evidence="3" id="KW-0539">Nucleus</keyword>
<feature type="compositionally biased region" description="Acidic residues" evidence="7">
    <location>
        <begin position="54"/>
        <end position="66"/>
    </location>
</feature>